<reference evidence="1" key="1">
    <citation type="submission" date="2018-01" db="EMBL/GenBank/DDBJ databases">
        <title>An insight into the sialome of Amazonian anophelines.</title>
        <authorList>
            <person name="Ribeiro J.M."/>
            <person name="Scarpassa V."/>
            <person name="Calvo E."/>
        </authorList>
    </citation>
    <scope>NUCLEOTIDE SEQUENCE</scope>
    <source>
        <tissue evidence="1">Salivary glands</tissue>
    </source>
</reference>
<proteinExistence type="predicted"/>
<dbReference type="EMBL" id="GGFK01013200">
    <property type="protein sequence ID" value="MBW46521.1"/>
    <property type="molecule type" value="Transcribed_RNA"/>
</dbReference>
<dbReference type="AlphaFoldDB" id="A0A2M4B0E9"/>
<organism evidence="1">
    <name type="scientific">Anopheles triannulatus</name>
    <dbReference type="NCBI Taxonomy" id="58253"/>
    <lineage>
        <taxon>Eukaryota</taxon>
        <taxon>Metazoa</taxon>
        <taxon>Ecdysozoa</taxon>
        <taxon>Arthropoda</taxon>
        <taxon>Hexapoda</taxon>
        <taxon>Insecta</taxon>
        <taxon>Pterygota</taxon>
        <taxon>Neoptera</taxon>
        <taxon>Endopterygota</taxon>
        <taxon>Diptera</taxon>
        <taxon>Nematocera</taxon>
        <taxon>Culicoidea</taxon>
        <taxon>Culicidae</taxon>
        <taxon>Anophelinae</taxon>
        <taxon>Anopheles</taxon>
    </lineage>
</organism>
<sequence>MKRSSAARRLLSSFTLSGCVSFARLRHSVLISFWDAVALRPSTLYAFCSPSASIESMICFQTSDQP</sequence>
<name>A0A2M4B0E9_9DIPT</name>
<accession>A0A2M4B0E9</accession>
<evidence type="ECO:0000313" key="1">
    <source>
        <dbReference type="EMBL" id="MBW46521.1"/>
    </source>
</evidence>
<protein>
    <submittedName>
        <fullName evidence="1">Putative secreted protein</fullName>
    </submittedName>
</protein>